<evidence type="ECO:0000313" key="3">
    <source>
        <dbReference type="Proteomes" id="UP001596119"/>
    </source>
</evidence>
<dbReference type="Gene3D" id="1.10.3300.10">
    <property type="entry name" value="Jann2411-like domain"/>
    <property type="match status" value="1"/>
</dbReference>
<gene>
    <name evidence="2" type="ORF">ACFQH9_31665</name>
</gene>
<accession>A0ABW1IGG6</accession>
<dbReference type="RefSeq" id="WP_379572086.1">
    <property type="nucleotide sequence ID" value="NZ_JBHSQK010000128.1"/>
</dbReference>
<dbReference type="EMBL" id="JBHSQK010000128">
    <property type="protein sequence ID" value="MFC5952827.1"/>
    <property type="molecule type" value="Genomic_DNA"/>
</dbReference>
<evidence type="ECO:0000259" key="1">
    <source>
        <dbReference type="Pfam" id="PF11706"/>
    </source>
</evidence>
<dbReference type="InterPro" id="IPR021005">
    <property type="entry name" value="Znf_CGNR"/>
</dbReference>
<sequence length="217" mass="23136">MDRDGTGTSAPLLGEPLPVELMNTVWADRDGVHDALAMPEQGLAWLRAVRDRLPPAPPAVPAWLGEPWPDDIAPAVEQVRLLRDAVRRLAAEATDDPRPAAESATPGRAEALRVLDLACAAAPMWSGLRWAEGGEPRRELHSAAAPGQVLLAALAEGAVALFAGGRTAGLRACLAPGCVLYFVKQHPRRGWCSAACGNRARVARHYRRHHGRPAGMA</sequence>
<feature type="domain" description="Zinc finger CGNR" evidence="1">
    <location>
        <begin position="170"/>
        <end position="209"/>
    </location>
</feature>
<keyword evidence="3" id="KW-1185">Reference proteome</keyword>
<evidence type="ECO:0000313" key="2">
    <source>
        <dbReference type="EMBL" id="MFC5952827.1"/>
    </source>
</evidence>
<protein>
    <submittedName>
        <fullName evidence="2">CGNR zinc finger domain-containing protein</fullName>
    </submittedName>
</protein>
<dbReference type="Pfam" id="PF11706">
    <property type="entry name" value="zf-CGNR"/>
    <property type="match status" value="1"/>
</dbReference>
<dbReference type="SUPFAM" id="SSF160904">
    <property type="entry name" value="Jann2411-like"/>
    <property type="match status" value="1"/>
</dbReference>
<name>A0ABW1IGG6_9PSEU</name>
<dbReference type="InterPro" id="IPR023286">
    <property type="entry name" value="ABATE_dom_sf"/>
</dbReference>
<organism evidence="2 3">
    <name type="scientific">Pseudonocardia lutea</name>
    <dbReference type="NCBI Taxonomy" id="2172015"/>
    <lineage>
        <taxon>Bacteria</taxon>
        <taxon>Bacillati</taxon>
        <taxon>Actinomycetota</taxon>
        <taxon>Actinomycetes</taxon>
        <taxon>Pseudonocardiales</taxon>
        <taxon>Pseudonocardiaceae</taxon>
        <taxon>Pseudonocardia</taxon>
    </lineage>
</organism>
<dbReference type="Proteomes" id="UP001596119">
    <property type="component" value="Unassembled WGS sequence"/>
</dbReference>
<reference evidence="3" key="1">
    <citation type="journal article" date="2019" name="Int. J. Syst. Evol. Microbiol.">
        <title>The Global Catalogue of Microorganisms (GCM) 10K type strain sequencing project: providing services to taxonomists for standard genome sequencing and annotation.</title>
        <authorList>
            <consortium name="The Broad Institute Genomics Platform"/>
            <consortium name="The Broad Institute Genome Sequencing Center for Infectious Disease"/>
            <person name="Wu L."/>
            <person name="Ma J."/>
        </authorList>
    </citation>
    <scope>NUCLEOTIDE SEQUENCE [LARGE SCALE GENOMIC DNA]</scope>
    <source>
        <strain evidence="3">CGMCC 4.7397</strain>
    </source>
</reference>
<comment type="caution">
    <text evidence="2">The sequence shown here is derived from an EMBL/GenBank/DDBJ whole genome shotgun (WGS) entry which is preliminary data.</text>
</comment>
<proteinExistence type="predicted"/>
<dbReference type="InterPro" id="IPR010852">
    <property type="entry name" value="ABATE"/>
</dbReference>
<dbReference type="PANTHER" id="PTHR35525">
    <property type="entry name" value="BLL6575 PROTEIN"/>
    <property type="match status" value="1"/>
</dbReference>
<dbReference type="Pfam" id="PF07336">
    <property type="entry name" value="ABATE"/>
    <property type="match status" value="1"/>
</dbReference>
<dbReference type="PANTHER" id="PTHR35525:SF3">
    <property type="entry name" value="BLL6575 PROTEIN"/>
    <property type="match status" value="1"/>
</dbReference>